<name>A0ABU7TSX0_9HYPH</name>
<dbReference type="RefSeq" id="WP_331303218.1">
    <property type="nucleotide sequence ID" value="NZ_MLCA01000010.1"/>
</dbReference>
<dbReference type="Proteomes" id="UP001355206">
    <property type="component" value="Unassembled WGS sequence"/>
</dbReference>
<reference evidence="1 2" key="1">
    <citation type="journal article" date="2012" name="Genet. Mol. Biol.">
        <title>Analysis of 16S rRNA and mxaF genes revealing insights into Methylobacterium niche-specific plant association.</title>
        <authorList>
            <person name="Dourado M.N."/>
            <person name="Andreote F.D."/>
            <person name="Dini-Andreote F."/>
            <person name="Conti R."/>
            <person name="Araujo J.M."/>
            <person name="Araujo W.L."/>
        </authorList>
    </citation>
    <scope>NUCLEOTIDE SEQUENCE [LARGE SCALE GENOMIC DNA]</scope>
    <source>
        <strain evidence="1 2">TC3-10</strain>
    </source>
</reference>
<dbReference type="Pfam" id="PF04365">
    <property type="entry name" value="BrnT_toxin"/>
    <property type="match status" value="1"/>
</dbReference>
<comment type="caution">
    <text evidence="1">The sequence shown here is derived from an EMBL/GenBank/DDBJ whole genome shotgun (WGS) entry which is preliminary data.</text>
</comment>
<proteinExistence type="predicted"/>
<dbReference type="EMBL" id="MLCA01000010">
    <property type="protein sequence ID" value="MEE7492893.1"/>
    <property type="molecule type" value="Genomic_DNA"/>
</dbReference>
<dbReference type="InterPro" id="IPR007460">
    <property type="entry name" value="BrnT_toxin"/>
</dbReference>
<evidence type="ECO:0000313" key="2">
    <source>
        <dbReference type="Proteomes" id="UP001355206"/>
    </source>
</evidence>
<organism evidence="1 2">
    <name type="scientific">Methylobacterium oryzae</name>
    <dbReference type="NCBI Taxonomy" id="334852"/>
    <lineage>
        <taxon>Bacteria</taxon>
        <taxon>Pseudomonadati</taxon>
        <taxon>Pseudomonadota</taxon>
        <taxon>Alphaproteobacteria</taxon>
        <taxon>Hyphomicrobiales</taxon>
        <taxon>Methylobacteriaceae</taxon>
        <taxon>Methylobacterium</taxon>
    </lineage>
</organism>
<dbReference type="InterPro" id="IPR038573">
    <property type="entry name" value="BrnT_sf"/>
</dbReference>
<keyword evidence="2" id="KW-1185">Reference proteome</keyword>
<evidence type="ECO:0000313" key="1">
    <source>
        <dbReference type="EMBL" id="MEE7492893.1"/>
    </source>
</evidence>
<protein>
    <recommendedName>
        <fullName evidence="3">BrnT family toxin</fullName>
    </recommendedName>
</protein>
<dbReference type="Gene3D" id="3.10.450.530">
    <property type="entry name" value="Ribonuclease toxin, BrnT, of type II toxin-antitoxin system"/>
    <property type="match status" value="1"/>
</dbReference>
<gene>
    <name evidence="1" type="ORF">MOTC310_21410</name>
</gene>
<sequence>MAVTYDPAKRSRTRAERGLDFEDAALVFAGRTFTFEDVRQDYGEIRLVTVGLLAGRMVIVIWTPRDQDHHVFSMRKANAREQKRYAPLIR</sequence>
<accession>A0ABU7TSX0</accession>
<evidence type="ECO:0008006" key="3">
    <source>
        <dbReference type="Google" id="ProtNLM"/>
    </source>
</evidence>